<evidence type="ECO:0000256" key="3">
    <source>
        <dbReference type="ARBA" id="ARBA00023163"/>
    </source>
</evidence>
<dbReference type="SMART" id="SM00342">
    <property type="entry name" value="HTH_ARAC"/>
    <property type="match status" value="1"/>
</dbReference>
<feature type="region of interest" description="Disordered" evidence="4">
    <location>
        <begin position="1"/>
        <end position="20"/>
    </location>
</feature>
<proteinExistence type="predicted"/>
<dbReference type="PANTHER" id="PTHR43280">
    <property type="entry name" value="ARAC-FAMILY TRANSCRIPTIONAL REGULATOR"/>
    <property type="match status" value="1"/>
</dbReference>
<organism evidence="6 7">
    <name type="scientific">Thalassovita mangrovi</name>
    <dbReference type="NCBI Taxonomy" id="2692236"/>
    <lineage>
        <taxon>Bacteria</taxon>
        <taxon>Pseudomonadati</taxon>
        <taxon>Pseudomonadota</taxon>
        <taxon>Alphaproteobacteria</taxon>
        <taxon>Rhodobacterales</taxon>
        <taxon>Roseobacteraceae</taxon>
        <taxon>Thalassovita</taxon>
    </lineage>
</organism>
<comment type="caution">
    <text evidence="6">The sequence shown here is derived from an EMBL/GenBank/DDBJ whole genome shotgun (WGS) entry which is preliminary data.</text>
</comment>
<dbReference type="SUPFAM" id="SSF46689">
    <property type="entry name" value="Homeodomain-like"/>
    <property type="match status" value="1"/>
</dbReference>
<dbReference type="PROSITE" id="PS01124">
    <property type="entry name" value="HTH_ARAC_FAMILY_2"/>
    <property type="match status" value="1"/>
</dbReference>
<name>A0A6L8LGA1_9RHOB</name>
<protein>
    <submittedName>
        <fullName evidence="6">Helix-turn-helix domain-containing protein</fullName>
    </submittedName>
</protein>
<reference evidence="6 7" key="1">
    <citation type="submission" date="2020-01" db="EMBL/GenBank/DDBJ databases">
        <authorList>
            <person name="Chen S."/>
        </authorList>
    </citation>
    <scope>NUCLEOTIDE SEQUENCE [LARGE SCALE GENOMIC DNA]</scope>
    <source>
        <strain evidence="6 7">GS-10</strain>
    </source>
</reference>
<sequence>MSKSAKYTNEPGQSGPSGAAKPVQFHAELVRGGLQNRVVGSGGTGAGPRWLLVYVSSGTLELSGPAERREIPGPALLWQPVDPAVRISFFAGSVGAHLLIGELGLSAAVGSKPEAAEMRLMADRPHVLPLDGQGAVNTNITQAFNVILAEIAAAQPGMETIIEAQLRFLLVLIWRHVSMTSDRIARGAAQTVLLRRFRQLVEAHFRQRWKVADYARDLGTTADRLHAICRNTLGSSPLQLIHDRTIYEAQSLLDRSNMTIDQIADSLGFNSAAQFNKFFSTNAGMPPGRYRKLLRDSAADAKPQGMAGFTDWP</sequence>
<evidence type="ECO:0000256" key="2">
    <source>
        <dbReference type="ARBA" id="ARBA00023125"/>
    </source>
</evidence>
<feature type="domain" description="HTH araC/xylS-type" evidence="5">
    <location>
        <begin position="195"/>
        <end position="293"/>
    </location>
</feature>
<evidence type="ECO:0000313" key="6">
    <source>
        <dbReference type="EMBL" id="MYM54948.1"/>
    </source>
</evidence>
<keyword evidence="3" id="KW-0804">Transcription</keyword>
<dbReference type="Pfam" id="PF12833">
    <property type="entry name" value="HTH_18"/>
    <property type="match status" value="1"/>
</dbReference>
<dbReference type="AlphaFoldDB" id="A0A6L8LGA1"/>
<dbReference type="Gene3D" id="1.10.10.60">
    <property type="entry name" value="Homeodomain-like"/>
    <property type="match status" value="1"/>
</dbReference>
<dbReference type="InterPro" id="IPR009057">
    <property type="entry name" value="Homeodomain-like_sf"/>
</dbReference>
<evidence type="ECO:0000259" key="5">
    <source>
        <dbReference type="PROSITE" id="PS01124"/>
    </source>
</evidence>
<keyword evidence="1" id="KW-0805">Transcription regulation</keyword>
<evidence type="ECO:0000313" key="7">
    <source>
        <dbReference type="Proteomes" id="UP000479043"/>
    </source>
</evidence>
<dbReference type="InterPro" id="IPR018060">
    <property type="entry name" value="HTH_AraC"/>
</dbReference>
<keyword evidence="2" id="KW-0238">DNA-binding</keyword>
<dbReference type="Proteomes" id="UP000479043">
    <property type="component" value="Unassembled WGS sequence"/>
</dbReference>
<dbReference type="PANTHER" id="PTHR43280:SF32">
    <property type="entry name" value="TRANSCRIPTIONAL REGULATORY PROTEIN"/>
    <property type="match status" value="1"/>
</dbReference>
<dbReference type="RefSeq" id="WP_160972605.1">
    <property type="nucleotide sequence ID" value="NZ_WWEN01000002.1"/>
</dbReference>
<feature type="compositionally biased region" description="Polar residues" evidence="4">
    <location>
        <begin position="1"/>
        <end position="16"/>
    </location>
</feature>
<evidence type="ECO:0000256" key="1">
    <source>
        <dbReference type="ARBA" id="ARBA00023015"/>
    </source>
</evidence>
<dbReference type="GO" id="GO:0003700">
    <property type="term" value="F:DNA-binding transcription factor activity"/>
    <property type="evidence" value="ECO:0007669"/>
    <property type="project" value="InterPro"/>
</dbReference>
<dbReference type="GO" id="GO:0043565">
    <property type="term" value="F:sequence-specific DNA binding"/>
    <property type="evidence" value="ECO:0007669"/>
    <property type="project" value="InterPro"/>
</dbReference>
<dbReference type="EMBL" id="WWEN01000002">
    <property type="protein sequence ID" value="MYM54948.1"/>
    <property type="molecule type" value="Genomic_DNA"/>
</dbReference>
<evidence type="ECO:0000256" key="4">
    <source>
        <dbReference type="SAM" id="MobiDB-lite"/>
    </source>
</evidence>
<accession>A0A6L8LGA1</accession>
<gene>
    <name evidence="6" type="ORF">GR167_06510</name>
</gene>
<keyword evidence="7" id="KW-1185">Reference proteome</keyword>